<dbReference type="Pfam" id="PF04760">
    <property type="entry name" value="IF2_N"/>
    <property type="match status" value="1"/>
</dbReference>
<proteinExistence type="inferred from homology"/>
<keyword evidence="13" id="KW-1185">Reference proteome</keyword>
<dbReference type="Gene3D" id="2.40.30.10">
    <property type="entry name" value="Translation factors"/>
    <property type="match status" value="2"/>
</dbReference>
<dbReference type="PROSITE" id="PS51722">
    <property type="entry name" value="G_TR_2"/>
    <property type="match status" value="1"/>
</dbReference>
<evidence type="ECO:0000313" key="13">
    <source>
        <dbReference type="Proteomes" id="UP000238350"/>
    </source>
</evidence>
<evidence type="ECO:0000256" key="9">
    <source>
        <dbReference type="ARBA" id="ARBA00025162"/>
    </source>
</evidence>
<keyword evidence="3 12" id="KW-0396">Initiation factor</keyword>
<dbReference type="Gene3D" id="3.40.50.10050">
    <property type="entry name" value="Translation initiation factor IF- 2, domain 3"/>
    <property type="match status" value="1"/>
</dbReference>
<dbReference type="InterPro" id="IPR053905">
    <property type="entry name" value="EF-G-like_DII"/>
</dbReference>
<evidence type="ECO:0000256" key="3">
    <source>
        <dbReference type="ARBA" id="ARBA00022540"/>
    </source>
</evidence>
<dbReference type="PANTHER" id="PTHR43381">
    <property type="entry name" value="TRANSLATION INITIATION FACTOR IF-2-RELATED"/>
    <property type="match status" value="1"/>
</dbReference>
<dbReference type="InterPro" id="IPR009000">
    <property type="entry name" value="Transl_B-barrel_sf"/>
</dbReference>
<dbReference type="RefSeq" id="XP_024663273.1">
    <property type="nucleotide sequence ID" value="XM_024807505.1"/>
</dbReference>
<evidence type="ECO:0000256" key="7">
    <source>
        <dbReference type="ARBA" id="ARBA00023128"/>
    </source>
</evidence>
<evidence type="ECO:0000259" key="11">
    <source>
        <dbReference type="PROSITE" id="PS51722"/>
    </source>
</evidence>
<dbReference type="CDD" id="cd01887">
    <property type="entry name" value="IF2_eIF5B"/>
    <property type="match status" value="1"/>
</dbReference>
<comment type="function">
    <text evidence="9">One of the essential components for the initiation of protein synthesis. Protects formylmethionyl-tRNA from spontaneous hydrolysis and promotes its binding to the 30S ribosomal subunits. Also involved in the hydrolysis of GTP during the formation of the 70S ribosomal complex.</text>
</comment>
<dbReference type="NCBIfam" id="TIGR00231">
    <property type="entry name" value="small_GTP"/>
    <property type="match status" value="1"/>
</dbReference>
<dbReference type="GO" id="GO:0003743">
    <property type="term" value="F:translation initiation factor activity"/>
    <property type="evidence" value="ECO:0007669"/>
    <property type="project" value="UniProtKB-KW"/>
</dbReference>
<dbReference type="InterPro" id="IPR036925">
    <property type="entry name" value="TIF_IF2_dom3_sf"/>
</dbReference>
<evidence type="ECO:0000256" key="4">
    <source>
        <dbReference type="ARBA" id="ARBA00022741"/>
    </source>
</evidence>
<dbReference type="GO" id="GO:0003924">
    <property type="term" value="F:GTPase activity"/>
    <property type="evidence" value="ECO:0007669"/>
    <property type="project" value="InterPro"/>
</dbReference>
<sequence length="620" mass="67772">MPARASKPLKSIVLPKFATVSNLATLLQVRFVDLQQRMQDMGYSDTDPDHIVDDENAQLIADEFGIEGQVSQSHGDDVYAQPPPENLAACPERPPVIALMGHVDHGKTTLLDYFRSSQIVKGEKGGITQHIGAFMTNLRQTNRQVCFLDTPGHEAFLKLRQRGANLTDIVLLVVAADDSVMPQTKEAIKHAKAAGVPMLVAITKIDRPEANIEKVTADLAAADVDVEDYGGETQTIPVSAVTKQGVDDLETALTALIEVIDARAPKYGNVEGVIVESQKLKGLGLTTSMIVRRGTLKPKMPLVAGTAHCHVRQIFNENNKALKEAPPGTPVRITGWQDLPEPGDTVLQASSEDMAKRVVANRKRLIQEALEAKQVEIINENRRIEHMMAKEAKEKAERLSLGLSVDEKETVSQQKTCSYIVKADVSGSAEAIADCVKDLRNDQVAADVLFTGVGAVTENDVFRAQAAGATILAFTTQVSRPIQRIAEQQKVPIRNYDVIYKLLGDISEDLSNLLPPVITRKVIGSAEIRQVFKITVKKSHILVAGIKVIKGSFNLRTLVQVVRGGEVIHSGLLSSIRHGKDQVAEAHKGSEYGVGFDNWDKFEEGDVIEAYEEIKTKQYL</sequence>
<dbReference type="CDD" id="cd03692">
    <property type="entry name" value="mtIF2_IVc"/>
    <property type="match status" value="1"/>
</dbReference>
<dbReference type="InterPro" id="IPR005225">
    <property type="entry name" value="Small_GTP-bd"/>
</dbReference>
<dbReference type="AlphaFoldDB" id="A0A2T0FED5"/>
<dbReference type="FunFam" id="3.40.50.300:FF:000019">
    <property type="entry name" value="Translation initiation factor IF-2"/>
    <property type="match status" value="1"/>
</dbReference>
<dbReference type="Pfam" id="PF00009">
    <property type="entry name" value="GTP_EFTU"/>
    <property type="match status" value="1"/>
</dbReference>
<dbReference type="FunFam" id="3.40.50.10050:FF:000001">
    <property type="entry name" value="Translation initiation factor IF-2"/>
    <property type="match status" value="1"/>
</dbReference>
<evidence type="ECO:0000256" key="8">
    <source>
        <dbReference type="ARBA" id="ARBA00023134"/>
    </source>
</evidence>
<organism evidence="12 13">
    <name type="scientific">Wickerhamiella sorbophila</name>
    <dbReference type="NCBI Taxonomy" id="45607"/>
    <lineage>
        <taxon>Eukaryota</taxon>
        <taxon>Fungi</taxon>
        <taxon>Dikarya</taxon>
        <taxon>Ascomycota</taxon>
        <taxon>Saccharomycotina</taxon>
        <taxon>Dipodascomycetes</taxon>
        <taxon>Dipodascales</taxon>
        <taxon>Trichomonascaceae</taxon>
        <taxon>Wickerhamiella</taxon>
    </lineage>
</organism>
<dbReference type="GO" id="GO:0005739">
    <property type="term" value="C:mitochondrion"/>
    <property type="evidence" value="ECO:0007669"/>
    <property type="project" value="UniProtKB-SubCell"/>
</dbReference>
<dbReference type="FunFam" id="2.40.30.10:FF:000008">
    <property type="entry name" value="Translation initiation factor IF-2"/>
    <property type="match status" value="1"/>
</dbReference>
<evidence type="ECO:0000256" key="5">
    <source>
        <dbReference type="ARBA" id="ARBA00022917"/>
    </source>
</evidence>
<evidence type="ECO:0000256" key="10">
    <source>
        <dbReference type="ARBA" id="ARBA00044200"/>
    </source>
</evidence>
<dbReference type="Proteomes" id="UP000238350">
    <property type="component" value="Unassembled WGS sequence"/>
</dbReference>
<dbReference type="InterPro" id="IPR000178">
    <property type="entry name" value="TF_IF2_bacterial-like"/>
</dbReference>
<gene>
    <name evidence="12" type="ORF">B9G98_00947</name>
</gene>
<comment type="subcellular location">
    <subcellularLocation>
        <location evidence="1">Mitochondrion</location>
    </subcellularLocation>
</comment>
<dbReference type="InterPro" id="IPR023115">
    <property type="entry name" value="TIF_IF2_dom3"/>
</dbReference>
<keyword evidence="5" id="KW-0648">Protein biosynthesis</keyword>
<dbReference type="SUPFAM" id="SSF52156">
    <property type="entry name" value="Initiation factor IF2/eIF5b, domain 3"/>
    <property type="match status" value="1"/>
</dbReference>
<dbReference type="InterPro" id="IPR044145">
    <property type="entry name" value="IF2_II"/>
</dbReference>
<dbReference type="InterPro" id="IPR015760">
    <property type="entry name" value="TIF_IF2"/>
</dbReference>
<comment type="caution">
    <text evidence="12">The sequence shown here is derived from an EMBL/GenBank/DDBJ whole genome shotgun (WGS) entry which is preliminary data.</text>
</comment>
<dbReference type="InterPro" id="IPR027417">
    <property type="entry name" value="P-loop_NTPase"/>
</dbReference>
<reference evidence="12 13" key="1">
    <citation type="submission" date="2017-04" db="EMBL/GenBank/DDBJ databases">
        <title>Genome sequencing of [Candida] sorbophila.</title>
        <authorList>
            <person name="Ahn J.O."/>
        </authorList>
    </citation>
    <scope>NUCLEOTIDE SEQUENCE [LARGE SCALE GENOMIC DNA]</scope>
    <source>
        <strain evidence="12 13">DS02</strain>
    </source>
</reference>
<dbReference type="STRING" id="45607.A0A2T0FED5"/>
<dbReference type="EMBL" id="NDIQ01000001">
    <property type="protein sequence ID" value="PRT53327.1"/>
    <property type="molecule type" value="Genomic_DNA"/>
</dbReference>
<evidence type="ECO:0000256" key="6">
    <source>
        <dbReference type="ARBA" id="ARBA00022946"/>
    </source>
</evidence>
<dbReference type="InterPro" id="IPR006847">
    <property type="entry name" value="IF2_N"/>
</dbReference>
<dbReference type="InterPro" id="IPR000795">
    <property type="entry name" value="T_Tr_GTP-bd_dom"/>
</dbReference>
<keyword evidence="8" id="KW-0342">GTP-binding</keyword>
<name>A0A2T0FED5_9ASCO</name>
<evidence type="ECO:0000256" key="2">
    <source>
        <dbReference type="ARBA" id="ARBA00007733"/>
    </source>
</evidence>
<evidence type="ECO:0000256" key="1">
    <source>
        <dbReference type="ARBA" id="ARBA00004173"/>
    </source>
</evidence>
<dbReference type="GO" id="GO:0005525">
    <property type="term" value="F:GTP binding"/>
    <property type="evidence" value="ECO:0007669"/>
    <property type="project" value="UniProtKB-KW"/>
</dbReference>
<protein>
    <recommendedName>
        <fullName evidence="10">Translation initiation factor IF-2, mitochondrial</fullName>
    </recommendedName>
</protein>
<feature type="domain" description="Tr-type G" evidence="11">
    <location>
        <begin position="92"/>
        <end position="266"/>
    </location>
</feature>
<evidence type="ECO:0000313" key="12">
    <source>
        <dbReference type="EMBL" id="PRT53327.1"/>
    </source>
</evidence>
<keyword evidence="7" id="KW-0496">Mitochondrion</keyword>
<dbReference type="Pfam" id="PF22042">
    <property type="entry name" value="EF-G_D2"/>
    <property type="match status" value="1"/>
</dbReference>
<dbReference type="NCBIfam" id="TIGR00487">
    <property type="entry name" value="IF-2"/>
    <property type="match status" value="1"/>
</dbReference>
<dbReference type="PANTHER" id="PTHR43381:SF20">
    <property type="entry name" value="TRANSLATION INITIATION FACTOR IF-2, MITOCHONDRIAL"/>
    <property type="match status" value="1"/>
</dbReference>
<dbReference type="Pfam" id="PF11987">
    <property type="entry name" value="IF-2"/>
    <property type="match status" value="1"/>
</dbReference>
<dbReference type="CDD" id="cd03702">
    <property type="entry name" value="IF2_mtIF2_II"/>
    <property type="match status" value="1"/>
</dbReference>
<comment type="similarity">
    <text evidence="2">Belongs to the TRAFAC class translation factor GTPase superfamily. Classic translation factor GTPase family. IF-2 subfamily.</text>
</comment>
<dbReference type="Gene3D" id="3.40.50.300">
    <property type="entry name" value="P-loop containing nucleotide triphosphate hydrolases"/>
    <property type="match status" value="1"/>
</dbReference>
<dbReference type="SUPFAM" id="SSF52540">
    <property type="entry name" value="P-loop containing nucleoside triphosphate hydrolases"/>
    <property type="match status" value="1"/>
</dbReference>
<dbReference type="GeneID" id="36514696"/>
<dbReference type="SUPFAM" id="SSF50447">
    <property type="entry name" value="Translation proteins"/>
    <property type="match status" value="2"/>
</dbReference>
<accession>A0A2T0FED5</accession>
<keyword evidence="4" id="KW-0547">Nucleotide-binding</keyword>
<dbReference type="OrthoDB" id="361630at2759"/>
<keyword evidence="6" id="KW-0809">Transit peptide</keyword>